<feature type="transmembrane region" description="Helical" evidence="6">
    <location>
        <begin position="152"/>
        <end position="174"/>
    </location>
</feature>
<keyword evidence="3 6" id="KW-0812">Transmembrane</keyword>
<evidence type="ECO:0000313" key="8">
    <source>
        <dbReference type="Proteomes" id="UP000017836"/>
    </source>
</evidence>
<dbReference type="Pfam" id="PF00854">
    <property type="entry name" value="PTR2"/>
    <property type="match status" value="1"/>
</dbReference>
<evidence type="ECO:0000256" key="4">
    <source>
        <dbReference type="ARBA" id="ARBA00022989"/>
    </source>
</evidence>
<evidence type="ECO:0000256" key="6">
    <source>
        <dbReference type="SAM" id="Phobius"/>
    </source>
</evidence>
<evidence type="ECO:0000256" key="5">
    <source>
        <dbReference type="ARBA" id="ARBA00023136"/>
    </source>
</evidence>
<proteinExistence type="inferred from homology"/>
<dbReference type="PROSITE" id="PS01022">
    <property type="entry name" value="PTR2_1"/>
    <property type="match status" value="1"/>
</dbReference>
<evidence type="ECO:0000256" key="3">
    <source>
        <dbReference type="ARBA" id="ARBA00022692"/>
    </source>
</evidence>
<dbReference type="HOGENOM" id="CLU_009313_2_3_1"/>
<evidence type="ECO:0000256" key="2">
    <source>
        <dbReference type="ARBA" id="ARBA00005982"/>
    </source>
</evidence>
<feature type="transmembrane region" description="Helical" evidence="6">
    <location>
        <begin position="82"/>
        <end position="102"/>
    </location>
</feature>
<dbReference type="SUPFAM" id="SSF103473">
    <property type="entry name" value="MFS general substrate transporter"/>
    <property type="match status" value="1"/>
</dbReference>
<name>W1NNZ4_AMBTC</name>
<dbReference type="Gramene" id="ERM97846">
    <property type="protein sequence ID" value="ERM97846"/>
    <property type="gene ID" value="AMTR_s00118p00123330"/>
</dbReference>
<keyword evidence="8" id="KW-1185">Reference proteome</keyword>
<comment type="subcellular location">
    <subcellularLocation>
        <location evidence="1">Membrane</location>
        <topology evidence="1">Multi-pass membrane protein</topology>
    </subcellularLocation>
</comment>
<dbReference type="PANTHER" id="PTHR11654">
    <property type="entry name" value="OLIGOPEPTIDE TRANSPORTER-RELATED"/>
    <property type="match status" value="1"/>
</dbReference>
<dbReference type="GO" id="GO:0016020">
    <property type="term" value="C:membrane"/>
    <property type="evidence" value="ECO:0007669"/>
    <property type="project" value="UniProtKB-SubCell"/>
</dbReference>
<dbReference type="GO" id="GO:0006857">
    <property type="term" value="P:oligopeptide transport"/>
    <property type="evidence" value="ECO:0007669"/>
    <property type="project" value="InterPro"/>
</dbReference>
<dbReference type="GO" id="GO:0022857">
    <property type="term" value="F:transmembrane transporter activity"/>
    <property type="evidence" value="ECO:0007669"/>
    <property type="project" value="InterPro"/>
</dbReference>
<comment type="similarity">
    <text evidence="2">Belongs to the major facilitator superfamily. Proton-dependent oligopeptide transporter (POT/PTR) (TC 2.A.17) family.</text>
</comment>
<organism evidence="7 8">
    <name type="scientific">Amborella trichopoda</name>
    <dbReference type="NCBI Taxonomy" id="13333"/>
    <lineage>
        <taxon>Eukaryota</taxon>
        <taxon>Viridiplantae</taxon>
        <taxon>Streptophyta</taxon>
        <taxon>Embryophyta</taxon>
        <taxon>Tracheophyta</taxon>
        <taxon>Spermatophyta</taxon>
        <taxon>Magnoliopsida</taxon>
        <taxon>Amborellales</taxon>
        <taxon>Amborellaceae</taxon>
        <taxon>Amborella</taxon>
    </lineage>
</organism>
<dbReference type="eggNOG" id="KOG1237">
    <property type="taxonomic scope" value="Eukaryota"/>
</dbReference>
<dbReference type="InterPro" id="IPR018456">
    <property type="entry name" value="PTR2_symporter_CS"/>
</dbReference>
<protein>
    <submittedName>
        <fullName evidence="7">Uncharacterized protein</fullName>
    </submittedName>
</protein>
<evidence type="ECO:0000313" key="7">
    <source>
        <dbReference type="EMBL" id="ERM97846.1"/>
    </source>
</evidence>
<sequence>MADSATLPLLFETGEDVVKGVTTVHDYPAKRFNTGSWKSSIYIIGAEVAERFAYYAILLNLITYLTDYLAEDTATASKNVNIWSGVACVVPLLGAFVADSYLGRYKTIILSSVIYLLGLVMLTLSAVLPWLRPDGCWNAAKGRLMECWGSSSRYGVAFFFLSLYLVAIGEGGHIPSLYASLRS</sequence>
<dbReference type="EMBL" id="KI395787">
    <property type="protein sequence ID" value="ERM97846.1"/>
    <property type="molecule type" value="Genomic_DNA"/>
</dbReference>
<dbReference type="InterPro" id="IPR036259">
    <property type="entry name" value="MFS_trans_sf"/>
</dbReference>
<keyword evidence="5 6" id="KW-0472">Membrane</keyword>
<dbReference type="AlphaFoldDB" id="W1NNZ4"/>
<gene>
    <name evidence="7" type="ORF">AMTR_s00118p00123330</name>
</gene>
<feature type="transmembrane region" description="Helical" evidence="6">
    <location>
        <begin position="52"/>
        <end position="70"/>
    </location>
</feature>
<dbReference type="Gene3D" id="1.20.1250.20">
    <property type="entry name" value="MFS general substrate transporter like domains"/>
    <property type="match status" value="1"/>
</dbReference>
<evidence type="ECO:0000256" key="1">
    <source>
        <dbReference type="ARBA" id="ARBA00004141"/>
    </source>
</evidence>
<dbReference type="Proteomes" id="UP000017836">
    <property type="component" value="Unassembled WGS sequence"/>
</dbReference>
<dbReference type="OMA" id="FAYYAIL"/>
<keyword evidence="4 6" id="KW-1133">Transmembrane helix</keyword>
<reference evidence="8" key="1">
    <citation type="journal article" date="2013" name="Science">
        <title>The Amborella genome and the evolution of flowering plants.</title>
        <authorList>
            <consortium name="Amborella Genome Project"/>
        </authorList>
    </citation>
    <scope>NUCLEOTIDE SEQUENCE [LARGE SCALE GENOMIC DNA]</scope>
</reference>
<dbReference type="STRING" id="13333.W1NNZ4"/>
<dbReference type="InterPro" id="IPR000109">
    <property type="entry name" value="POT_fam"/>
</dbReference>
<accession>W1NNZ4</accession>
<feature type="transmembrane region" description="Helical" evidence="6">
    <location>
        <begin position="108"/>
        <end position="131"/>
    </location>
</feature>